<dbReference type="Proteomes" id="UP001221757">
    <property type="component" value="Unassembled WGS sequence"/>
</dbReference>
<proteinExistence type="predicted"/>
<comment type="caution">
    <text evidence="2">The sequence shown here is derived from an EMBL/GenBank/DDBJ whole genome shotgun (WGS) entry which is preliminary data.</text>
</comment>
<reference evidence="2" key="1">
    <citation type="submission" date="2023-03" db="EMBL/GenBank/DDBJ databases">
        <title>Massive genome expansion in bonnet fungi (Mycena s.s.) driven by repeated elements and novel gene families across ecological guilds.</title>
        <authorList>
            <consortium name="Lawrence Berkeley National Laboratory"/>
            <person name="Harder C.B."/>
            <person name="Miyauchi S."/>
            <person name="Viragh M."/>
            <person name="Kuo A."/>
            <person name="Thoen E."/>
            <person name="Andreopoulos B."/>
            <person name="Lu D."/>
            <person name="Skrede I."/>
            <person name="Drula E."/>
            <person name="Henrissat B."/>
            <person name="Morin E."/>
            <person name="Kohler A."/>
            <person name="Barry K."/>
            <person name="LaButti K."/>
            <person name="Morin E."/>
            <person name="Salamov A."/>
            <person name="Lipzen A."/>
            <person name="Mereny Z."/>
            <person name="Hegedus B."/>
            <person name="Baldrian P."/>
            <person name="Stursova M."/>
            <person name="Weitz H."/>
            <person name="Taylor A."/>
            <person name="Grigoriev I.V."/>
            <person name="Nagy L.G."/>
            <person name="Martin F."/>
            <person name="Kauserud H."/>
        </authorList>
    </citation>
    <scope>NUCLEOTIDE SEQUENCE</scope>
    <source>
        <strain evidence="2">CBHHK067</strain>
    </source>
</reference>
<feature type="region of interest" description="Disordered" evidence="1">
    <location>
        <begin position="1"/>
        <end position="29"/>
    </location>
</feature>
<accession>A0AAD7DE62</accession>
<organism evidence="2 3">
    <name type="scientific">Mycena rosella</name>
    <name type="common">Pink bonnet</name>
    <name type="synonym">Agaricus rosellus</name>
    <dbReference type="NCBI Taxonomy" id="1033263"/>
    <lineage>
        <taxon>Eukaryota</taxon>
        <taxon>Fungi</taxon>
        <taxon>Dikarya</taxon>
        <taxon>Basidiomycota</taxon>
        <taxon>Agaricomycotina</taxon>
        <taxon>Agaricomycetes</taxon>
        <taxon>Agaricomycetidae</taxon>
        <taxon>Agaricales</taxon>
        <taxon>Marasmiineae</taxon>
        <taxon>Mycenaceae</taxon>
        <taxon>Mycena</taxon>
    </lineage>
</organism>
<gene>
    <name evidence="2" type="ORF">B0H17DRAFT_1202491</name>
</gene>
<keyword evidence="3" id="KW-1185">Reference proteome</keyword>
<evidence type="ECO:0000256" key="1">
    <source>
        <dbReference type="SAM" id="MobiDB-lite"/>
    </source>
</evidence>
<evidence type="ECO:0000313" key="2">
    <source>
        <dbReference type="EMBL" id="KAJ7689130.1"/>
    </source>
</evidence>
<dbReference type="AlphaFoldDB" id="A0AAD7DE62"/>
<sequence length="58" mass="6463">MNDLNDLNGDADDTDADDAVDPVTGDKRKQYASSDNLNCVWCGLKQMFLDETLERRPG</sequence>
<feature type="compositionally biased region" description="Acidic residues" evidence="1">
    <location>
        <begin position="9"/>
        <end position="20"/>
    </location>
</feature>
<name>A0AAD7DE62_MYCRO</name>
<dbReference type="EMBL" id="JARKIE010000074">
    <property type="protein sequence ID" value="KAJ7689130.1"/>
    <property type="molecule type" value="Genomic_DNA"/>
</dbReference>
<evidence type="ECO:0000313" key="3">
    <source>
        <dbReference type="Proteomes" id="UP001221757"/>
    </source>
</evidence>
<protein>
    <submittedName>
        <fullName evidence="2">Uncharacterized protein</fullName>
    </submittedName>
</protein>